<feature type="compositionally biased region" description="Low complexity" evidence="1">
    <location>
        <begin position="254"/>
        <end position="265"/>
    </location>
</feature>
<dbReference type="HOGENOM" id="CLU_009683_4_0_1"/>
<proteinExistence type="predicted"/>
<protein>
    <submittedName>
        <fullName evidence="2">Uncharacterized protein</fullName>
    </submittedName>
</protein>
<sequence length="537" mass="63153">MPVSLRIENEESACPKLTWMNEYKPKDSFSIPIYTTSTEGQESNSSNEEANIKKISRRLLQTIKYFLNAESSQELEESIVQPESDEKEIYWKNEFTETPAWLIQSYIYYYLETKEDAINFYDEMSDKLRLCFTKLKEKNNAVISTRLFQKWLTRTSNKSVTLEWWSKVKELKDLVEAEKEIKPIPFKNNSLYLPTNKNYSPKYEYYKTCTSSPNIESTLFTLFCCFVYDPETNTYNVDQIPCVQEEVKNLFGMPSKNTSTSSNSPEKCENPAINNPSSNDMPVIRMGQEITKEAWDKWREIIKSLVRDDEDISYIKLTNGRHVIEQDILNILIIMLKLTGMYYDINKKKIQSYKKLFESERSGYEKPLTVEDLNSVIRYVESIFSMVLSRKFDNRMPEDFRNRFSTSFKDKKPRRLYMNFVDYQIKSTYTKKYLTKRIKTKYLAGSLQIYYKTENRKQPIIISFISPEIVELGIGMCFLLSEIPKIDILAEKISKMPKDSYSMHVLSEYAETINLSNPTNMKVDQPEYNPNETLDIA</sequence>
<organism evidence="2">
    <name type="scientific">Nematocida ausubeli (strain ATCC PRA-371 / ERTm2)</name>
    <name type="common">Nematode killer fungus</name>
    <dbReference type="NCBI Taxonomy" id="1913371"/>
    <lineage>
        <taxon>Eukaryota</taxon>
        <taxon>Fungi</taxon>
        <taxon>Fungi incertae sedis</taxon>
        <taxon>Microsporidia</taxon>
        <taxon>Nematocida</taxon>
    </lineage>
</organism>
<dbReference type="Proteomes" id="UP000005622">
    <property type="component" value="Unassembled WGS sequence"/>
</dbReference>
<feature type="region of interest" description="Disordered" evidence="1">
    <location>
        <begin position="253"/>
        <end position="281"/>
    </location>
</feature>
<dbReference type="AlphaFoldDB" id="H8ZFX4"/>
<reference evidence="2" key="1">
    <citation type="submission" date="2011-03" db="EMBL/GenBank/DDBJ databases">
        <title>The Genome Sequence of Nematocida sp1 strain ERTm2.</title>
        <authorList>
            <consortium name="The Broad Institute Genome Sequencing Platform"/>
            <consortium name="The Broad Institute Genome Sequencing Center for Infectious Disease"/>
            <person name="Cuomo C."/>
            <person name="Troemel E."/>
            <person name="Young S.K."/>
            <person name="Zeng Q."/>
            <person name="Gargeya S."/>
            <person name="Fitzgerald M."/>
            <person name="Haas B."/>
            <person name="Abouelleil A."/>
            <person name="Alvarado L."/>
            <person name="Arachchi H.M."/>
            <person name="Berlin A."/>
            <person name="Brown A."/>
            <person name="Chapman S.B."/>
            <person name="Chen Z."/>
            <person name="Dunbar C."/>
            <person name="Freedman E."/>
            <person name="Gearin G."/>
            <person name="Gellesch M."/>
            <person name="Goldberg J."/>
            <person name="Griggs A."/>
            <person name="Gujja S."/>
            <person name="Heilman E.R."/>
            <person name="Heiman D."/>
            <person name="Howarth C."/>
            <person name="Larson L."/>
            <person name="Lui A."/>
            <person name="MacDonald P.J.P."/>
            <person name="Mehta T."/>
            <person name="Montmayeur A."/>
            <person name="Murphy C."/>
            <person name="Neiman D."/>
            <person name="Pearson M."/>
            <person name="Priest M."/>
            <person name="Roberts A."/>
            <person name="Saif S."/>
            <person name="Shea T."/>
            <person name="Shenoy N."/>
            <person name="Sisk P."/>
            <person name="Stolte C."/>
            <person name="Sykes S."/>
            <person name="White J."/>
            <person name="Yandava C."/>
            <person name="Wortman J."/>
            <person name="Nusbaum C."/>
            <person name="Birren B."/>
        </authorList>
    </citation>
    <scope>NUCLEOTIDE SEQUENCE</scope>
    <source>
        <strain evidence="2">ERTm2</strain>
    </source>
</reference>
<evidence type="ECO:0000256" key="1">
    <source>
        <dbReference type="SAM" id="MobiDB-lite"/>
    </source>
</evidence>
<accession>H8ZFX4</accession>
<gene>
    <name evidence="2" type="ORF">NERG_02495</name>
</gene>
<evidence type="ECO:0000313" key="2">
    <source>
        <dbReference type="EMBL" id="EHY64418.1"/>
    </source>
</evidence>
<dbReference type="EMBL" id="JH604642">
    <property type="protein sequence ID" value="EHY64418.1"/>
    <property type="molecule type" value="Genomic_DNA"/>
</dbReference>
<name>H8ZFX4_NEMA1</name>